<evidence type="ECO:0000256" key="20">
    <source>
        <dbReference type="ARBA" id="ARBA00045548"/>
    </source>
</evidence>
<dbReference type="Pfam" id="PF14520">
    <property type="entry name" value="HHH_5"/>
    <property type="match status" value="1"/>
</dbReference>
<dbReference type="InterPro" id="IPR010996">
    <property type="entry name" value="HHH_MUS81"/>
</dbReference>
<feature type="domain" description="Helix-hairpin-helix DNA-binding motif class 1" evidence="22">
    <location>
        <begin position="79"/>
        <end position="98"/>
    </location>
</feature>
<comment type="catalytic activity">
    <reaction evidence="21">
        <text>DNA(n) + a 2'-deoxyribonucleoside 5'-triphosphate = DNA(n+1) + diphosphate</text>
        <dbReference type="Rhea" id="RHEA:22508"/>
        <dbReference type="Rhea" id="RHEA-COMP:17339"/>
        <dbReference type="Rhea" id="RHEA-COMP:17340"/>
        <dbReference type="ChEBI" id="CHEBI:33019"/>
        <dbReference type="ChEBI" id="CHEBI:61560"/>
        <dbReference type="ChEBI" id="CHEBI:173112"/>
        <dbReference type="EC" id="2.7.7.7"/>
    </reaction>
</comment>
<reference evidence="25 26" key="1">
    <citation type="submission" date="2018-06" db="EMBL/GenBank/DDBJ databases">
        <title>Extensive metabolic versatility and redundancy in microbially diverse, dynamic hydrothermal sediments.</title>
        <authorList>
            <person name="Dombrowski N."/>
            <person name="Teske A."/>
            <person name="Baker B.J."/>
        </authorList>
    </citation>
    <scope>NUCLEOTIDE SEQUENCE [LARGE SCALE GENOMIC DNA]</scope>
    <source>
        <strain evidence="25">B3_G15</strain>
    </source>
</reference>
<dbReference type="GO" id="GO:0008270">
    <property type="term" value="F:zinc ion binding"/>
    <property type="evidence" value="ECO:0007669"/>
    <property type="project" value="TreeGrafter"/>
</dbReference>
<evidence type="ECO:0000256" key="7">
    <source>
        <dbReference type="ARBA" id="ARBA00022634"/>
    </source>
</evidence>
<dbReference type="InterPro" id="IPR047967">
    <property type="entry name" value="PolX_PHP"/>
</dbReference>
<evidence type="ECO:0000256" key="5">
    <source>
        <dbReference type="ARBA" id="ARBA00020020"/>
    </source>
</evidence>
<dbReference type="InterPro" id="IPR004013">
    <property type="entry name" value="PHP_dom"/>
</dbReference>
<evidence type="ECO:0000256" key="2">
    <source>
        <dbReference type="ARBA" id="ARBA00004496"/>
    </source>
</evidence>
<evidence type="ECO:0000256" key="9">
    <source>
        <dbReference type="ARBA" id="ARBA00022695"/>
    </source>
</evidence>
<dbReference type="InterPro" id="IPR002008">
    <property type="entry name" value="DNA_pol_X_beta-like"/>
</dbReference>
<name>A0A662D536_UNCAE</name>
<feature type="domain" description="DNA-directed DNA polymerase X" evidence="24">
    <location>
        <begin position="1"/>
        <end position="303"/>
    </location>
</feature>
<evidence type="ECO:0000256" key="10">
    <source>
        <dbReference type="ARBA" id="ARBA00022705"/>
    </source>
</evidence>
<dbReference type="Gene3D" id="3.30.210.10">
    <property type="entry name" value="DNA polymerase, thumb domain"/>
    <property type="match status" value="1"/>
</dbReference>
<dbReference type="Pfam" id="PF02811">
    <property type="entry name" value="PHP"/>
    <property type="match status" value="1"/>
</dbReference>
<keyword evidence="11" id="KW-0227">DNA damage</keyword>
<dbReference type="EC" id="4.2.99.18" evidence="4"/>
<dbReference type="InterPro" id="IPR043519">
    <property type="entry name" value="NT_sf"/>
</dbReference>
<dbReference type="Pfam" id="PF14791">
    <property type="entry name" value="DNA_pol_B_thumb"/>
    <property type="match status" value="1"/>
</dbReference>
<dbReference type="InterPro" id="IPR027421">
    <property type="entry name" value="DNA_pol_lamdba_lyase_dom_sf"/>
</dbReference>
<evidence type="ECO:0000259" key="22">
    <source>
        <dbReference type="SMART" id="SM00278"/>
    </source>
</evidence>
<evidence type="ECO:0000256" key="12">
    <source>
        <dbReference type="ARBA" id="ARBA00022843"/>
    </source>
</evidence>
<dbReference type="InterPro" id="IPR050243">
    <property type="entry name" value="PHP_phosphatase"/>
</dbReference>
<keyword evidence="12" id="KW-0832">Ubl conjugation</keyword>
<proteinExistence type="predicted"/>
<comment type="catalytic activity">
    <reaction evidence="18">
        <text>2'-deoxyribonucleotide-(2'-deoxyribose 5'-phosphate)-2'-deoxyribonucleotide-DNA = a 3'-end 2'-deoxyribonucleotide-(2,3-dehydro-2,3-deoxyribose 5'-phosphate)-DNA + a 5'-end 5'-phospho-2'-deoxyribonucleoside-DNA + H(+)</text>
        <dbReference type="Rhea" id="RHEA:66592"/>
        <dbReference type="Rhea" id="RHEA-COMP:13180"/>
        <dbReference type="Rhea" id="RHEA-COMP:16897"/>
        <dbReference type="Rhea" id="RHEA-COMP:17067"/>
        <dbReference type="ChEBI" id="CHEBI:15378"/>
        <dbReference type="ChEBI" id="CHEBI:136412"/>
        <dbReference type="ChEBI" id="CHEBI:157695"/>
        <dbReference type="ChEBI" id="CHEBI:167181"/>
        <dbReference type="EC" id="4.2.99.18"/>
    </reaction>
</comment>
<keyword evidence="25" id="KW-0269">Exonuclease</keyword>
<evidence type="ECO:0000256" key="16">
    <source>
        <dbReference type="ARBA" id="ARBA00035717"/>
    </source>
</evidence>
<dbReference type="PANTHER" id="PTHR36928">
    <property type="entry name" value="PHOSPHATASE YCDX-RELATED"/>
    <property type="match status" value="1"/>
</dbReference>
<dbReference type="Pfam" id="PF14716">
    <property type="entry name" value="HHH_8"/>
    <property type="match status" value="1"/>
</dbReference>
<dbReference type="CDD" id="cd07436">
    <property type="entry name" value="PHP_PolX"/>
    <property type="match status" value="1"/>
</dbReference>
<dbReference type="EMBL" id="QMQA01000306">
    <property type="protein sequence ID" value="RLE10900.1"/>
    <property type="molecule type" value="Genomic_DNA"/>
</dbReference>
<dbReference type="CDD" id="cd00141">
    <property type="entry name" value="NT_POLXc"/>
    <property type="match status" value="1"/>
</dbReference>
<dbReference type="SUPFAM" id="SSF81301">
    <property type="entry name" value="Nucleotidyltransferase"/>
    <property type="match status" value="1"/>
</dbReference>
<protein>
    <recommendedName>
        <fullName evidence="5">DNA polymerase beta</fullName>
        <ecNumber evidence="3">2.7.7.7</ecNumber>
        <ecNumber evidence="4">4.2.99.18</ecNumber>
    </recommendedName>
    <alternativeName>
        <fullName evidence="16">5'-deoxyribose-phosphate lyase</fullName>
    </alternativeName>
    <alternativeName>
        <fullName evidence="17">AP lyase</fullName>
    </alternativeName>
</protein>
<keyword evidence="7" id="KW-0237">DNA synthesis</keyword>
<organism evidence="25 26">
    <name type="scientific">Aerophobetes bacterium</name>
    <dbReference type="NCBI Taxonomy" id="2030807"/>
    <lineage>
        <taxon>Bacteria</taxon>
        <taxon>Candidatus Aerophobota</taxon>
    </lineage>
</organism>
<keyword evidence="15" id="KW-0234">DNA repair</keyword>
<keyword evidence="13" id="KW-0239">DNA-directed DNA polymerase</keyword>
<evidence type="ECO:0000256" key="19">
    <source>
        <dbReference type="ARBA" id="ARBA00044678"/>
    </source>
</evidence>
<dbReference type="EC" id="2.7.7.7" evidence="3"/>
<comment type="caution">
    <text evidence="25">The sequence shown here is derived from an EMBL/GenBank/DDBJ whole genome shotgun (WGS) entry which is preliminary data.</text>
</comment>
<dbReference type="InterPro" id="IPR003583">
    <property type="entry name" value="Hlx-hairpin-Hlx_DNA-bd_motif"/>
</dbReference>
<keyword evidence="25" id="KW-0540">Nuclease</keyword>
<comment type="cofactor">
    <cofactor evidence="1">
        <name>Mg(2+)</name>
        <dbReference type="ChEBI" id="CHEBI:18420"/>
    </cofactor>
</comment>
<dbReference type="InterPro" id="IPR037160">
    <property type="entry name" value="DNA_Pol_thumb_sf"/>
</dbReference>
<dbReference type="GO" id="GO:0005829">
    <property type="term" value="C:cytosol"/>
    <property type="evidence" value="ECO:0007669"/>
    <property type="project" value="TreeGrafter"/>
</dbReference>
<dbReference type="SUPFAM" id="SSF158702">
    <property type="entry name" value="Sec63 N-terminal domain-like"/>
    <property type="match status" value="1"/>
</dbReference>
<keyword evidence="9" id="KW-0548">Nucleotidyltransferase</keyword>
<dbReference type="SMART" id="SM00481">
    <property type="entry name" value="POLIIIAc"/>
    <property type="match status" value="1"/>
</dbReference>
<dbReference type="Pfam" id="PF14792">
    <property type="entry name" value="DNA_pol_B_palm"/>
    <property type="match status" value="1"/>
</dbReference>
<dbReference type="Gene3D" id="3.20.20.140">
    <property type="entry name" value="Metal-dependent hydrolases"/>
    <property type="match status" value="1"/>
</dbReference>
<evidence type="ECO:0000256" key="3">
    <source>
        <dbReference type="ARBA" id="ARBA00012417"/>
    </source>
</evidence>
<dbReference type="SUPFAM" id="SSF47802">
    <property type="entry name" value="DNA polymerase beta, N-terminal domain-like"/>
    <property type="match status" value="1"/>
</dbReference>
<comment type="subcellular location">
    <subcellularLocation>
        <location evidence="2">Cytoplasm</location>
    </subcellularLocation>
</comment>
<evidence type="ECO:0000256" key="17">
    <source>
        <dbReference type="ARBA" id="ARBA00035726"/>
    </source>
</evidence>
<evidence type="ECO:0000256" key="6">
    <source>
        <dbReference type="ARBA" id="ARBA00022481"/>
    </source>
</evidence>
<dbReference type="GO" id="GO:0042578">
    <property type="term" value="F:phosphoric ester hydrolase activity"/>
    <property type="evidence" value="ECO:0007669"/>
    <property type="project" value="TreeGrafter"/>
</dbReference>
<dbReference type="GO" id="GO:0003677">
    <property type="term" value="F:DNA binding"/>
    <property type="evidence" value="ECO:0007669"/>
    <property type="project" value="InterPro"/>
</dbReference>
<dbReference type="Gene3D" id="3.30.460.10">
    <property type="entry name" value="Beta Polymerase, domain 2"/>
    <property type="match status" value="1"/>
</dbReference>
<dbReference type="SUPFAM" id="SSF89550">
    <property type="entry name" value="PHP domain-like"/>
    <property type="match status" value="1"/>
</dbReference>
<dbReference type="InterPro" id="IPR016195">
    <property type="entry name" value="Pol/histidinol_Pase-like"/>
</dbReference>
<comment type="function">
    <text evidence="20">Repair polymerase that plays a key role in base-excision repair. During this process, the damaged base is excised by specific DNA glycosylases, the DNA backbone is nicked at the abasic site by an apurinic/apyrimidic (AP) endonuclease, and POLB removes 5'-deoxyribose-phosphate from the preincised AP site acting as a 5'-deoxyribose-phosphate lyase (5'-dRP lyase); through its DNA polymerase activity, it adds one nucleotide to the 3' end of the arising single-nucleotide gap. Conducts 'gap-filling' DNA synthesis in a stepwise distributive fashion rather than in a processive fashion as for other DNA polymerases. It is also able to cleave sugar-phosphate bonds 3' to an intact AP site, acting as an AP lyase.</text>
</comment>
<dbReference type="InterPro" id="IPR003141">
    <property type="entry name" value="Pol/His_phosphatase_N"/>
</dbReference>
<dbReference type="GO" id="GO:0004527">
    <property type="term" value="F:exonuclease activity"/>
    <property type="evidence" value="ECO:0007669"/>
    <property type="project" value="UniProtKB-KW"/>
</dbReference>
<dbReference type="Gene3D" id="1.10.150.110">
    <property type="entry name" value="DNA polymerase beta, N-terminal domain-like"/>
    <property type="match status" value="1"/>
</dbReference>
<evidence type="ECO:0000313" key="25">
    <source>
        <dbReference type="EMBL" id="RLE10900.1"/>
    </source>
</evidence>
<gene>
    <name evidence="25" type="ORF">DRJ04_08960</name>
</gene>
<dbReference type="PRINTS" id="PR00870">
    <property type="entry name" value="DNAPOLXBETA"/>
</dbReference>
<evidence type="ECO:0000256" key="14">
    <source>
        <dbReference type="ARBA" id="ARBA00023053"/>
    </source>
</evidence>
<feature type="domain" description="Helix-hairpin-helix DNA-binding motif class 1" evidence="22">
    <location>
        <begin position="114"/>
        <end position="133"/>
    </location>
</feature>
<keyword evidence="10" id="KW-0235">DNA replication</keyword>
<dbReference type="PANTHER" id="PTHR36928:SF1">
    <property type="entry name" value="PHOSPHATASE YCDX-RELATED"/>
    <property type="match status" value="1"/>
</dbReference>
<evidence type="ECO:0000256" key="13">
    <source>
        <dbReference type="ARBA" id="ARBA00022932"/>
    </source>
</evidence>
<dbReference type="SMART" id="SM00483">
    <property type="entry name" value="POLXc"/>
    <property type="match status" value="1"/>
</dbReference>
<evidence type="ECO:0000259" key="24">
    <source>
        <dbReference type="SMART" id="SM00483"/>
    </source>
</evidence>
<dbReference type="InterPro" id="IPR002054">
    <property type="entry name" value="DNA-dir_DNA_pol_X"/>
</dbReference>
<evidence type="ECO:0000256" key="21">
    <source>
        <dbReference type="ARBA" id="ARBA00049244"/>
    </source>
</evidence>
<dbReference type="InterPro" id="IPR022311">
    <property type="entry name" value="PolX-like"/>
</dbReference>
<feature type="domain" description="Helix-hairpin-helix DNA-binding motif class 1" evidence="22">
    <location>
        <begin position="39"/>
        <end position="58"/>
    </location>
</feature>
<dbReference type="InterPro" id="IPR028207">
    <property type="entry name" value="DNA_pol_B_palm_palm"/>
</dbReference>
<dbReference type="PIRSF" id="PIRSF005047">
    <property type="entry name" value="UCP005047_YshC"/>
    <property type="match status" value="1"/>
</dbReference>
<keyword evidence="25" id="KW-0378">Hydrolase</keyword>
<dbReference type="Gene3D" id="1.10.150.20">
    <property type="entry name" value="5' to 3' exonuclease, C-terminal subdomain"/>
    <property type="match status" value="1"/>
</dbReference>
<keyword evidence="8" id="KW-0808">Transferase</keyword>
<dbReference type="SMART" id="SM00278">
    <property type="entry name" value="HhH1"/>
    <property type="match status" value="3"/>
</dbReference>
<sequence length="563" mass="62670">MADFLAIKGENPFRIRAYERAADAVEHISGNLEELYRQGKLNQIPGIGKGMLEKIETILTTGTLPAYQELKSSFPPGLVEILSVPDVGPKTAKLLYEKVGIKNLQELEEAAKKGKLRHLPGLGAKKEENILRGIKLYRTRSSRILLGKALPLVDGVISELKSKSASLIEKISMAGSLRRGKETIGDIDILATSPDSSYLMQVFTNLPFVDEVLAKGETKSSILTPDGLQIDLRVVPSECFGAAIQYFTGSKSHNIKLRERAIRKGLKINEYGVFAAEKKIAGKEEVEVYEVLDLPLIPPELREDRGEIEAAEKGMLPNLLDEEDIKGDLHIHTRESDGRDDIDAILRKAKEKGYEYIAVTDHSHSLRIAGGLDAKAVLSQVDRIKKLNSKLCDIRILSGIEVNIKLDGSLDLPDEVLSRLDVVIAAVHTGFKQNEKAMTERVIRAIRHPLVHILAHPSGRLLGERESYAIDLDKVLNVAAEEGVWLEINSQPERLDLTDYWAMEAKKRGVKIAINTDAHSKESLDFIKLGVITARRGWLEKEDVVNTLPLDELLEQLKKRRKR</sequence>
<evidence type="ECO:0000256" key="11">
    <source>
        <dbReference type="ARBA" id="ARBA00022763"/>
    </source>
</evidence>
<comment type="catalytic activity">
    <reaction evidence="19">
        <text>a 5'-end 2'-deoxyribose-2'-deoxyribonucleotide-DNA = (2E,4S)-4-hydroxypenten-2-al-5-phosphate + a 5'-end 5'-phospho-2'-deoxyribonucleoside-DNA + H(+)</text>
        <dbReference type="Rhea" id="RHEA:76255"/>
        <dbReference type="Rhea" id="RHEA-COMP:13180"/>
        <dbReference type="Rhea" id="RHEA-COMP:18657"/>
        <dbReference type="ChEBI" id="CHEBI:15378"/>
        <dbReference type="ChEBI" id="CHEBI:136412"/>
        <dbReference type="ChEBI" id="CHEBI:195194"/>
        <dbReference type="ChEBI" id="CHEBI:195195"/>
    </reaction>
</comment>
<feature type="domain" description="Polymerase/histidinol phosphatase N-terminal" evidence="23">
    <location>
        <begin position="327"/>
        <end position="406"/>
    </location>
</feature>
<dbReference type="AlphaFoldDB" id="A0A662D536"/>
<accession>A0A662D536</accession>
<dbReference type="GO" id="GO:0006281">
    <property type="term" value="P:DNA repair"/>
    <property type="evidence" value="ECO:0007669"/>
    <property type="project" value="UniProtKB-KW"/>
</dbReference>
<dbReference type="Proteomes" id="UP000280417">
    <property type="component" value="Unassembled WGS sequence"/>
</dbReference>
<keyword evidence="14" id="KW-0915">Sodium</keyword>
<dbReference type="FunFam" id="3.20.20.140:FF:000047">
    <property type="entry name" value="PHP domain-containing protein"/>
    <property type="match status" value="1"/>
</dbReference>
<dbReference type="GO" id="GO:0140078">
    <property type="term" value="F:class I DNA-(apurinic or apyrimidinic site) endonuclease activity"/>
    <property type="evidence" value="ECO:0007669"/>
    <property type="project" value="UniProtKB-EC"/>
</dbReference>
<dbReference type="InterPro" id="IPR029398">
    <property type="entry name" value="PolB_thumb"/>
</dbReference>
<keyword evidence="6" id="KW-0488">Methylation</keyword>
<dbReference type="NCBIfam" id="NF006375">
    <property type="entry name" value="PRK08609.1"/>
    <property type="match status" value="1"/>
</dbReference>
<evidence type="ECO:0000259" key="23">
    <source>
        <dbReference type="SMART" id="SM00481"/>
    </source>
</evidence>
<evidence type="ECO:0000256" key="15">
    <source>
        <dbReference type="ARBA" id="ARBA00023204"/>
    </source>
</evidence>
<evidence type="ECO:0000256" key="18">
    <source>
        <dbReference type="ARBA" id="ARBA00044632"/>
    </source>
</evidence>
<evidence type="ECO:0000313" key="26">
    <source>
        <dbReference type="Proteomes" id="UP000280417"/>
    </source>
</evidence>
<evidence type="ECO:0000256" key="8">
    <source>
        <dbReference type="ARBA" id="ARBA00022679"/>
    </source>
</evidence>
<dbReference type="GO" id="GO:0003887">
    <property type="term" value="F:DNA-directed DNA polymerase activity"/>
    <property type="evidence" value="ECO:0007669"/>
    <property type="project" value="UniProtKB-KW"/>
</dbReference>
<evidence type="ECO:0000256" key="1">
    <source>
        <dbReference type="ARBA" id="ARBA00001946"/>
    </source>
</evidence>
<evidence type="ECO:0000256" key="4">
    <source>
        <dbReference type="ARBA" id="ARBA00012720"/>
    </source>
</evidence>